<dbReference type="PANTHER" id="PTHR21085">
    <property type="entry name" value="CHORISMATE SYNTHASE"/>
    <property type="match status" value="1"/>
</dbReference>
<evidence type="ECO:0000256" key="2">
    <source>
        <dbReference type="ARBA" id="ARBA00008014"/>
    </source>
</evidence>
<evidence type="ECO:0000313" key="10">
    <source>
        <dbReference type="Proteomes" id="UP000245946"/>
    </source>
</evidence>
<evidence type="ECO:0000256" key="3">
    <source>
        <dbReference type="ARBA" id="ARBA00013036"/>
    </source>
</evidence>
<keyword evidence="6 7" id="KW-0456">Lyase</keyword>
<dbReference type="Pfam" id="PF01264">
    <property type="entry name" value="Chorismate_synt"/>
    <property type="match status" value="1"/>
</dbReference>
<sequence length="449" mass="48010">MSTFGQHFRVTTYGESHCASVGCIVDGVPPGMTLRNEDVQVQLSRRRPGQSDLTTPRDEKDKVTIQSGVEQGITLGTPIAMLVQNQDQRPHDYKDETLDLYPRPSHADWTYLDKYGVKASSGGGRSSARETIGRVAAGAVAERYLAQAFGVEIVAFVSSVGAVHIPRFPGEQLASDSAAKAATGDAAAAPTSSVDNHIDTNGMTEEEAEEALSKEFRALLNEVTRAQVDKTDIRCPHPVAAERMRQRILLAKSRNDSIGGTVTCVIRRVPSGLGEPCFDKLEAKLGHAMLSIPATKAFEIGSGFRGTEVPGSRHNDAFYKRADGSLGTLTNWSGGVQGGISNGEDIYFRVGFKSPATISQNQTTATYDGKEGVLATRGRHDPCVVPRAVPIVEAMAALVIMDAVLAQDARSMAAARLPREPILALPNSMRMPSKVKAGGNPEGNPEARD</sequence>
<dbReference type="PROSITE" id="PS00788">
    <property type="entry name" value="CHORISMATE_SYNTHASE_2"/>
    <property type="match status" value="1"/>
</dbReference>
<dbReference type="CDD" id="cd07304">
    <property type="entry name" value="Chorismate_synthase"/>
    <property type="match status" value="1"/>
</dbReference>
<dbReference type="OrthoDB" id="1721239at2759"/>
<evidence type="ECO:0000313" key="9">
    <source>
        <dbReference type="EMBL" id="PWN99041.1"/>
    </source>
</evidence>
<protein>
    <recommendedName>
        <fullName evidence="3 7">Chorismate synthase</fullName>
        <ecNumber evidence="3 7">4.2.3.5</ecNumber>
    </recommendedName>
</protein>
<dbReference type="NCBIfam" id="TIGR00033">
    <property type="entry name" value="aroC"/>
    <property type="match status" value="2"/>
</dbReference>
<feature type="region of interest" description="Disordered" evidence="8">
    <location>
        <begin position="42"/>
        <end position="61"/>
    </location>
</feature>
<dbReference type="EC" id="4.2.3.5" evidence="3 7"/>
<comment type="similarity">
    <text evidence="2 7">Belongs to the chorismate synthase family.</text>
</comment>
<accession>A0A316ZBW8</accession>
<comment type="cofactor">
    <cofactor evidence="7">
        <name>FMNH2</name>
        <dbReference type="ChEBI" id="CHEBI:57618"/>
    </cofactor>
    <text evidence="7">Reduced FMN (FMNH(2)).</text>
</comment>
<dbReference type="SUPFAM" id="SSF103263">
    <property type="entry name" value="Chorismate synthase, AroC"/>
    <property type="match status" value="1"/>
</dbReference>
<dbReference type="RefSeq" id="XP_025599320.1">
    <property type="nucleotide sequence ID" value="XM_025740536.1"/>
</dbReference>
<feature type="region of interest" description="Disordered" evidence="8">
    <location>
        <begin position="425"/>
        <end position="449"/>
    </location>
</feature>
<dbReference type="GO" id="GO:0009073">
    <property type="term" value="P:aromatic amino acid family biosynthetic process"/>
    <property type="evidence" value="ECO:0007669"/>
    <property type="project" value="UniProtKB-KW"/>
</dbReference>
<dbReference type="GO" id="GO:0009423">
    <property type="term" value="P:chorismate biosynthetic process"/>
    <property type="evidence" value="ECO:0007669"/>
    <property type="project" value="UniProtKB-UniPathway"/>
</dbReference>
<dbReference type="GeneID" id="37268082"/>
<evidence type="ECO:0000256" key="7">
    <source>
        <dbReference type="RuleBase" id="RU000605"/>
    </source>
</evidence>
<dbReference type="PROSITE" id="PS00787">
    <property type="entry name" value="CHORISMATE_SYNTHASE_1"/>
    <property type="match status" value="1"/>
</dbReference>
<dbReference type="PROSITE" id="PS00789">
    <property type="entry name" value="CHORISMATE_SYNTHASE_3"/>
    <property type="match status" value="1"/>
</dbReference>
<keyword evidence="5 7" id="KW-0057">Aromatic amino acid biosynthesis</keyword>
<dbReference type="GO" id="GO:0005829">
    <property type="term" value="C:cytosol"/>
    <property type="evidence" value="ECO:0007669"/>
    <property type="project" value="TreeGrafter"/>
</dbReference>
<dbReference type="EMBL" id="KZ819289">
    <property type="protein sequence ID" value="PWN99041.1"/>
    <property type="molecule type" value="Genomic_DNA"/>
</dbReference>
<proteinExistence type="inferred from homology"/>
<name>A0A316ZBW8_9BASI</name>
<reference evidence="9 10" key="1">
    <citation type="journal article" date="2018" name="Mol. Biol. Evol.">
        <title>Broad Genomic Sampling Reveals a Smut Pathogenic Ancestry of the Fungal Clade Ustilaginomycotina.</title>
        <authorList>
            <person name="Kijpornyongpan T."/>
            <person name="Mondo S.J."/>
            <person name="Barry K."/>
            <person name="Sandor L."/>
            <person name="Lee J."/>
            <person name="Lipzen A."/>
            <person name="Pangilinan J."/>
            <person name="LaButti K."/>
            <person name="Hainaut M."/>
            <person name="Henrissat B."/>
            <person name="Grigoriev I.V."/>
            <person name="Spatafora J.W."/>
            <person name="Aime M.C."/>
        </authorList>
    </citation>
    <scope>NUCLEOTIDE SEQUENCE [LARGE SCALE GENOMIC DNA]</scope>
    <source>
        <strain evidence="9 10">MCA 4186</strain>
    </source>
</reference>
<evidence type="ECO:0000256" key="5">
    <source>
        <dbReference type="ARBA" id="ARBA00023141"/>
    </source>
</evidence>
<dbReference type="STRING" id="58919.A0A316ZBW8"/>
<keyword evidence="10" id="KW-1185">Reference proteome</keyword>
<evidence type="ECO:0000256" key="8">
    <source>
        <dbReference type="SAM" id="MobiDB-lite"/>
    </source>
</evidence>
<dbReference type="PANTHER" id="PTHR21085:SF0">
    <property type="entry name" value="CHORISMATE SYNTHASE"/>
    <property type="match status" value="1"/>
</dbReference>
<dbReference type="InterPro" id="IPR035904">
    <property type="entry name" value="Chorismate_synth_AroC_sf"/>
</dbReference>
<dbReference type="AlphaFoldDB" id="A0A316ZBW8"/>
<dbReference type="Gene3D" id="3.60.150.10">
    <property type="entry name" value="Chorismate synthase AroC"/>
    <property type="match status" value="1"/>
</dbReference>
<dbReference type="GO" id="GO:0010181">
    <property type="term" value="F:FMN binding"/>
    <property type="evidence" value="ECO:0007669"/>
    <property type="project" value="TreeGrafter"/>
</dbReference>
<dbReference type="InterPro" id="IPR020541">
    <property type="entry name" value="Chorismate_synthase_CS"/>
</dbReference>
<dbReference type="GO" id="GO:0004107">
    <property type="term" value="F:chorismate synthase activity"/>
    <property type="evidence" value="ECO:0007669"/>
    <property type="project" value="UniProtKB-EC"/>
</dbReference>
<gene>
    <name evidence="9" type="ORF">FA09DRAFT_306542</name>
</gene>
<evidence type="ECO:0000256" key="1">
    <source>
        <dbReference type="ARBA" id="ARBA00005044"/>
    </source>
</evidence>
<keyword evidence="4 7" id="KW-0028">Amino-acid biosynthesis</keyword>
<dbReference type="HAMAP" id="MF_00300">
    <property type="entry name" value="Chorismate_synth"/>
    <property type="match status" value="1"/>
</dbReference>
<dbReference type="Proteomes" id="UP000245946">
    <property type="component" value="Unassembled WGS sequence"/>
</dbReference>
<dbReference type="UniPathway" id="UPA00053">
    <property type="reaction ID" value="UER00090"/>
</dbReference>
<comment type="catalytic activity">
    <reaction evidence="7">
        <text>5-O-(1-carboxyvinyl)-3-phosphoshikimate = chorismate + phosphate</text>
        <dbReference type="Rhea" id="RHEA:21020"/>
        <dbReference type="ChEBI" id="CHEBI:29748"/>
        <dbReference type="ChEBI" id="CHEBI:43474"/>
        <dbReference type="ChEBI" id="CHEBI:57701"/>
        <dbReference type="EC" id="4.2.3.5"/>
    </reaction>
</comment>
<dbReference type="GO" id="GO:0008652">
    <property type="term" value="P:amino acid biosynthetic process"/>
    <property type="evidence" value="ECO:0007669"/>
    <property type="project" value="UniProtKB-KW"/>
</dbReference>
<comment type="pathway">
    <text evidence="1 7">Metabolic intermediate biosynthesis; chorismate biosynthesis; chorismate from D-erythrose 4-phosphate and phosphoenolpyruvate: step 7/7.</text>
</comment>
<evidence type="ECO:0000256" key="6">
    <source>
        <dbReference type="ARBA" id="ARBA00023239"/>
    </source>
</evidence>
<dbReference type="InterPro" id="IPR000453">
    <property type="entry name" value="Chorismate_synth"/>
</dbReference>
<evidence type="ECO:0000256" key="4">
    <source>
        <dbReference type="ARBA" id="ARBA00022605"/>
    </source>
</evidence>
<organism evidence="9 10">
    <name type="scientific">Tilletiopsis washingtonensis</name>
    <dbReference type="NCBI Taxonomy" id="58919"/>
    <lineage>
        <taxon>Eukaryota</taxon>
        <taxon>Fungi</taxon>
        <taxon>Dikarya</taxon>
        <taxon>Basidiomycota</taxon>
        <taxon>Ustilaginomycotina</taxon>
        <taxon>Exobasidiomycetes</taxon>
        <taxon>Entylomatales</taxon>
        <taxon>Entylomatales incertae sedis</taxon>
        <taxon>Tilletiopsis</taxon>
    </lineage>
</organism>